<gene>
    <name evidence="2" type="ORF">V8G58_08900</name>
</gene>
<dbReference type="GO" id="GO:0016787">
    <property type="term" value="F:hydrolase activity"/>
    <property type="evidence" value="ECO:0007669"/>
    <property type="project" value="UniProtKB-KW"/>
</dbReference>
<proteinExistence type="predicted"/>
<evidence type="ECO:0000313" key="2">
    <source>
        <dbReference type="EMBL" id="MFH6772050.1"/>
    </source>
</evidence>
<keyword evidence="3" id="KW-1185">Reference proteome</keyword>
<reference evidence="2 3" key="1">
    <citation type="submission" date="2024-02" db="EMBL/GenBank/DDBJ databases">
        <title>A Gaetbulibacter species isolated from tidal flats and genomic insights of their niches.</title>
        <authorList>
            <person name="Ye Y."/>
        </authorList>
    </citation>
    <scope>NUCLEOTIDE SEQUENCE [LARGE SCALE GENOMIC DNA]</scope>
    <source>
        <strain evidence="2 3">KYW382</strain>
    </source>
</reference>
<dbReference type="Gene3D" id="3.40.50.1820">
    <property type="entry name" value="alpha/beta hydrolase"/>
    <property type="match status" value="1"/>
</dbReference>
<feature type="domain" description="AB hydrolase-1" evidence="1">
    <location>
        <begin position="31"/>
        <end position="177"/>
    </location>
</feature>
<dbReference type="Proteomes" id="UP001610100">
    <property type="component" value="Unassembled WGS sequence"/>
</dbReference>
<accession>A0ABW7MZU4</accession>
<dbReference type="RefSeq" id="WP_344741308.1">
    <property type="nucleotide sequence ID" value="NZ_BAABAY010000002.1"/>
</dbReference>
<dbReference type="InterPro" id="IPR029058">
    <property type="entry name" value="AB_hydrolase_fold"/>
</dbReference>
<sequence>MKTIEHQSIKIPVGDKELQGILTIPVDAKGLVIFSHGSGSSHLSPRNQSVSNKLNDHDFATLLFDLLTPEEDQIYSNRFDIRMLSERLITATEWAHNQEPLKDLPIGYFGASTGAASALNAAGALRSHIKAVVSRGGRPDLADAQLIKNVSASVLLLVGGWDRQVIPLNQVAFRLLPNSAKLEIIPGATHLFEEPGKLEQVTETSIRWFQNYLTP</sequence>
<organism evidence="2 3">
    <name type="scientific">Gaetbulibacter aestuarii</name>
    <dbReference type="NCBI Taxonomy" id="1502358"/>
    <lineage>
        <taxon>Bacteria</taxon>
        <taxon>Pseudomonadati</taxon>
        <taxon>Bacteroidota</taxon>
        <taxon>Flavobacteriia</taxon>
        <taxon>Flavobacteriales</taxon>
        <taxon>Flavobacteriaceae</taxon>
        <taxon>Gaetbulibacter</taxon>
    </lineage>
</organism>
<protein>
    <submittedName>
        <fullName evidence="2">Alpha/beta fold hydrolase</fullName>
    </submittedName>
</protein>
<dbReference type="EMBL" id="JBAWKB010000002">
    <property type="protein sequence ID" value="MFH6772050.1"/>
    <property type="molecule type" value="Genomic_DNA"/>
</dbReference>
<dbReference type="Pfam" id="PF00561">
    <property type="entry name" value="Abhydrolase_1"/>
    <property type="match status" value="1"/>
</dbReference>
<dbReference type="InterPro" id="IPR000073">
    <property type="entry name" value="AB_hydrolase_1"/>
</dbReference>
<evidence type="ECO:0000313" key="3">
    <source>
        <dbReference type="Proteomes" id="UP001610100"/>
    </source>
</evidence>
<dbReference type="SUPFAM" id="SSF53474">
    <property type="entry name" value="alpha/beta-Hydrolases"/>
    <property type="match status" value="1"/>
</dbReference>
<name>A0ABW7MZU4_9FLAO</name>
<comment type="caution">
    <text evidence="2">The sequence shown here is derived from an EMBL/GenBank/DDBJ whole genome shotgun (WGS) entry which is preliminary data.</text>
</comment>
<evidence type="ECO:0000259" key="1">
    <source>
        <dbReference type="Pfam" id="PF00561"/>
    </source>
</evidence>
<keyword evidence="2" id="KW-0378">Hydrolase</keyword>